<dbReference type="InterPro" id="IPR016181">
    <property type="entry name" value="Acyl_CoA_acyltransferase"/>
</dbReference>
<sequence length="115" mass="13050">MVYTCKVLESDPNESKLIKHYGYFEDGKQIAKCAMKAYIRGDNKGTYLLMGVEVKASHRGKGLCGKFLKCVLKRYSGKVIFLDVLIDNTPAVKCYESLGFVEIERGRSTLWMRKA</sequence>
<accession>A0A6C0F2G5</accession>
<dbReference type="Pfam" id="PF00583">
    <property type="entry name" value="Acetyltransf_1"/>
    <property type="match status" value="1"/>
</dbReference>
<dbReference type="InterPro" id="IPR000182">
    <property type="entry name" value="GNAT_dom"/>
</dbReference>
<organism evidence="2">
    <name type="scientific">viral metagenome</name>
    <dbReference type="NCBI Taxonomy" id="1070528"/>
    <lineage>
        <taxon>unclassified sequences</taxon>
        <taxon>metagenomes</taxon>
        <taxon>organismal metagenomes</taxon>
    </lineage>
</organism>
<feature type="domain" description="N-acetyltransferase" evidence="1">
    <location>
        <begin position="1"/>
        <end position="115"/>
    </location>
</feature>
<proteinExistence type="predicted"/>
<dbReference type="PROSITE" id="PS51186">
    <property type="entry name" value="GNAT"/>
    <property type="match status" value="1"/>
</dbReference>
<evidence type="ECO:0000259" key="1">
    <source>
        <dbReference type="PROSITE" id="PS51186"/>
    </source>
</evidence>
<dbReference type="AlphaFoldDB" id="A0A6C0F2G5"/>
<reference evidence="2" key="1">
    <citation type="journal article" date="2020" name="Nature">
        <title>Giant virus diversity and host interactions through global metagenomics.</title>
        <authorList>
            <person name="Schulz F."/>
            <person name="Roux S."/>
            <person name="Paez-Espino D."/>
            <person name="Jungbluth S."/>
            <person name="Walsh D.A."/>
            <person name="Denef V.J."/>
            <person name="McMahon K.D."/>
            <person name="Konstantinidis K.T."/>
            <person name="Eloe-Fadrosh E.A."/>
            <person name="Kyrpides N.C."/>
            <person name="Woyke T."/>
        </authorList>
    </citation>
    <scope>NUCLEOTIDE SEQUENCE</scope>
    <source>
        <strain evidence="2">GVMAG-M-3300009181-41</strain>
    </source>
</reference>
<evidence type="ECO:0000313" key="2">
    <source>
        <dbReference type="EMBL" id="QHT35668.1"/>
    </source>
</evidence>
<dbReference type="SUPFAM" id="SSF55729">
    <property type="entry name" value="Acyl-CoA N-acyltransferases (Nat)"/>
    <property type="match status" value="1"/>
</dbReference>
<dbReference type="Gene3D" id="3.40.630.30">
    <property type="match status" value="1"/>
</dbReference>
<dbReference type="GO" id="GO:0016747">
    <property type="term" value="F:acyltransferase activity, transferring groups other than amino-acyl groups"/>
    <property type="evidence" value="ECO:0007669"/>
    <property type="project" value="InterPro"/>
</dbReference>
<name>A0A6C0F2G5_9ZZZZ</name>
<dbReference type="EMBL" id="MN739025">
    <property type="protein sequence ID" value="QHT35668.1"/>
    <property type="molecule type" value="Genomic_DNA"/>
</dbReference>
<protein>
    <recommendedName>
        <fullName evidence="1">N-acetyltransferase domain-containing protein</fullName>
    </recommendedName>
</protein>